<evidence type="ECO:0000256" key="5">
    <source>
        <dbReference type="ARBA" id="ARBA00023143"/>
    </source>
</evidence>
<dbReference type="HOGENOM" id="CLU_113213_0_2_4"/>
<keyword evidence="4 7" id="KW-0472">Membrane</keyword>
<sequence length="137" mass="14436" precursor="true">MRKLAVLPALLLPMLVFAADAPPTPATSALKMTFGLLVVLAIMAGLAWLVRRFAPGRTAQNSVARVVGGVSVGTRERVVVVEVAGRWIVVGVAPGQVRALADLEAGDSQVEQAITSANPQPFAGWLQRSAEKFHGKK</sequence>
<keyword evidence="9" id="KW-0966">Cell projection</keyword>
<dbReference type="KEGG" id="mei:Msip34_0765"/>
<evidence type="ECO:0000256" key="7">
    <source>
        <dbReference type="RuleBase" id="RU362064"/>
    </source>
</evidence>
<dbReference type="Proteomes" id="UP000002743">
    <property type="component" value="Chromosome"/>
</dbReference>
<dbReference type="eggNOG" id="COG3190">
    <property type="taxonomic scope" value="Bacteria"/>
</dbReference>
<dbReference type="EMBL" id="CP001674">
    <property type="protein sequence ID" value="ACT50013.1"/>
    <property type="molecule type" value="Genomic_DNA"/>
</dbReference>
<dbReference type="InterPro" id="IPR022781">
    <property type="entry name" value="Flagellar_biosynth_FliO"/>
</dbReference>
<dbReference type="GO" id="GO:0009425">
    <property type="term" value="C:bacterial-type flagellum basal body"/>
    <property type="evidence" value="ECO:0007669"/>
    <property type="project" value="UniProtKB-SubCell"/>
</dbReference>
<evidence type="ECO:0000256" key="8">
    <source>
        <dbReference type="SAM" id="SignalP"/>
    </source>
</evidence>
<gene>
    <name evidence="9" type="ordered locus">Msip34_0765</name>
</gene>
<keyword evidence="9" id="KW-0282">Flagellum</keyword>
<dbReference type="RefSeq" id="WP_015829588.1">
    <property type="nucleotide sequence ID" value="NC_012969.1"/>
</dbReference>
<dbReference type="PANTHER" id="PTHR38766">
    <property type="entry name" value="FLAGELLAR PROTEIN FLIO"/>
    <property type="match status" value="1"/>
</dbReference>
<accession>C6XAT1</accession>
<dbReference type="NCBIfam" id="TIGR03500">
    <property type="entry name" value="FliO_TIGR"/>
    <property type="match status" value="1"/>
</dbReference>
<proteinExistence type="inferred from homology"/>
<keyword evidence="9" id="KW-0969">Cilium</keyword>
<dbReference type="OrthoDB" id="9182371at2"/>
<keyword evidence="2 7" id="KW-0812">Transmembrane</keyword>
<dbReference type="AlphaFoldDB" id="C6XAT1"/>
<keyword evidence="1 7" id="KW-1003">Cell membrane</keyword>
<protein>
    <recommendedName>
        <fullName evidence="7">Flagellar protein</fullName>
    </recommendedName>
</protein>
<dbReference type="Pfam" id="PF04347">
    <property type="entry name" value="FliO"/>
    <property type="match status" value="1"/>
</dbReference>
<feature type="chain" id="PRO_5002970944" description="Flagellar protein" evidence="8">
    <location>
        <begin position="19"/>
        <end position="137"/>
    </location>
</feature>
<keyword evidence="5 7" id="KW-0975">Bacterial flagellum</keyword>
<reference evidence="9 10" key="2">
    <citation type="journal article" date="2011" name="J. Bacteriol.">
        <title>Genomes of three methylotrophs from a single niche uncover genetic and metabolic divergence of Methylophilaceae.</title>
        <authorList>
            <person name="Lapidus A."/>
            <person name="Clum A."/>
            <person name="Labutti K."/>
            <person name="Kaluzhnaya M.G."/>
            <person name="Lim S."/>
            <person name="Beck D.A."/>
            <person name="Glavina Del Rio T."/>
            <person name="Nolan M."/>
            <person name="Mavromatis K."/>
            <person name="Huntemann M."/>
            <person name="Lucas S."/>
            <person name="Lidstrom M.E."/>
            <person name="Ivanova N."/>
            <person name="Chistoserdova L."/>
        </authorList>
    </citation>
    <scope>NUCLEOTIDE SEQUENCE [LARGE SCALE GENOMIC DNA]</scope>
    <source>
        <strain evidence="9 10">SIP3-4</strain>
    </source>
</reference>
<name>C6XAT1_METGS</name>
<dbReference type="GO" id="GO:0005886">
    <property type="term" value="C:plasma membrane"/>
    <property type="evidence" value="ECO:0007669"/>
    <property type="project" value="UniProtKB-SubCell"/>
</dbReference>
<keyword evidence="3 7" id="KW-1133">Transmembrane helix</keyword>
<evidence type="ECO:0000313" key="10">
    <source>
        <dbReference type="Proteomes" id="UP000002743"/>
    </source>
</evidence>
<evidence type="ECO:0000256" key="1">
    <source>
        <dbReference type="ARBA" id="ARBA00022475"/>
    </source>
</evidence>
<evidence type="ECO:0000313" key="9">
    <source>
        <dbReference type="EMBL" id="ACT50013.1"/>
    </source>
</evidence>
<reference evidence="10" key="1">
    <citation type="submission" date="2009-07" db="EMBL/GenBank/DDBJ databases">
        <title>Complete sequence of chromosome of Methylovorus sp. SIP3-4.</title>
        <authorList>
            <person name="Lucas S."/>
            <person name="Copeland A."/>
            <person name="Lapidus A."/>
            <person name="Glavina del Rio T."/>
            <person name="Tice H."/>
            <person name="Bruce D."/>
            <person name="Goodwin L."/>
            <person name="Pitluck S."/>
            <person name="Clum A."/>
            <person name="Larimer F."/>
            <person name="Land M."/>
            <person name="Hauser L."/>
            <person name="Kyrpides N."/>
            <person name="Mikhailova N."/>
            <person name="Kayluzhnaya M."/>
            <person name="Chistoserdova L."/>
        </authorList>
    </citation>
    <scope>NUCLEOTIDE SEQUENCE [LARGE SCALE GENOMIC DNA]</scope>
    <source>
        <strain evidence="10">SIP3-4</strain>
    </source>
</reference>
<evidence type="ECO:0000256" key="6">
    <source>
        <dbReference type="ARBA" id="ARBA00037937"/>
    </source>
</evidence>
<dbReference type="GO" id="GO:0044781">
    <property type="term" value="P:bacterial-type flagellum organization"/>
    <property type="evidence" value="ECO:0007669"/>
    <property type="project" value="UniProtKB-UniRule"/>
</dbReference>
<dbReference type="STRING" id="582744.Msip34_0765"/>
<organism evidence="9 10">
    <name type="scientific">Methylovorus glucosotrophus (strain SIP3-4)</name>
    <dbReference type="NCBI Taxonomy" id="582744"/>
    <lineage>
        <taxon>Bacteria</taxon>
        <taxon>Pseudomonadati</taxon>
        <taxon>Pseudomonadota</taxon>
        <taxon>Betaproteobacteria</taxon>
        <taxon>Nitrosomonadales</taxon>
        <taxon>Methylophilaceae</taxon>
        <taxon>Methylovorus</taxon>
    </lineage>
</organism>
<evidence type="ECO:0000256" key="2">
    <source>
        <dbReference type="ARBA" id="ARBA00022692"/>
    </source>
</evidence>
<comment type="similarity">
    <text evidence="6 7">Belongs to the FliO/MopB family.</text>
</comment>
<keyword evidence="10" id="KW-1185">Reference proteome</keyword>
<feature type="transmembrane region" description="Helical" evidence="7">
    <location>
        <begin position="28"/>
        <end position="50"/>
    </location>
</feature>
<feature type="signal peptide" evidence="8">
    <location>
        <begin position="1"/>
        <end position="18"/>
    </location>
</feature>
<evidence type="ECO:0000256" key="3">
    <source>
        <dbReference type="ARBA" id="ARBA00022989"/>
    </source>
</evidence>
<keyword evidence="8" id="KW-0732">Signal</keyword>
<comment type="subcellular location">
    <subcellularLocation>
        <location evidence="7">Cell membrane</location>
    </subcellularLocation>
    <subcellularLocation>
        <location evidence="7">Bacterial flagellum basal body</location>
    </subcellularLocation>
</comment>
<dbReference type="PANTHER" id="PTHR38766:SF1">
    <property type="entry name" value="FLAGELLAR PROTEIN FLIO"/>
    <property type="match status" value="1"/>
</dbReference>
<dbReference type="InterPro" id="IPR052205">
    <property type="entry name" value="FliO/MopB"/>
</dbReference>
<evidence type="ECO:0000256" key="4">
    <source>
        <dbReference type="ARBA" id="ARBA00023136"/>
    </source>
</evidence>